<dbReference type="Proteomes" id="UP000244064">
    <property type="component" value="Unassembled WGS sequence"/>
</dbReference>
<dbReference type="EMBL" id="QASN01000013">
    <property type="protein sequence ID" value="PTU74988.1"/>
    <property type="molecule type" value="Genomic_DNA"/>
</dbReference>
<feature type="transmembrane region" description="Helical" evidence="1">
    <location>
        <begin position="75"/>
        <end position="95"/>
    </location>
</feature>
<dbReference type="OrthoDB" id="9813502at2"/>
<name>A0A2T5PB49_9PSED</name>
<feature type="transmembrane region" description="Helical" evidence="1">
    <location>
        <begin position="101"/>
        <end position="123"/>
    </location>
</feature>
<protein>
    <submittedName>
        <fullName evidence="2">Uncharacterized protein</fullName>
    </submittedName>
</protein>
<comment type="caution">
    <text evidence="2">The sequence shown here is derived from an EMBL/GenBank/DDBJ whole genome shotgun (WGS) entry which is preliminary data.</text>
</comment>
<evidence type="ECO:0000256" key="1">
    <source>
        <dbReference type="SAM" id="Phobius"/>
    </source>
</evidence>
<keyword evidence="1" id="KW-1133">Transmembrane helix</keyword>
<proteinExistence type="predicted"/>
<feature type="transmembrane region" description="Helical" evidence="1">
    <location>
        <begin position="45"/>
        <end position="63"/>
    </location>
</feature>
<organism evidence="2 3">
    <name type="scientific">Pseudomonas mangrovi</name>
    <dbReference type="NCBI Taxonomy" id="2161748"/>
    <lineage>
        <taxon>Bacteria</taxon>
        <taxon>Pseudomonadati</taxon>
        <taxon>Pseudomonadota</taxon>
        <taxon>Gammaproteobacteria</taxon>
        <taxon>Pseudomonadales</taxon>
        <taxon>Pseudomonadaceae</taxon>
        <taxon>Pseudomonas</taxon>
    </lineage>
</organism>
<keyword evidence="1" id="KW-0812">Transmembrane</keyword>
<dbReference type="RefSeq" id="WP_108106530.1">
    <property type="nucleotide sequence ID" value="NZ_QASN01000013.1"/>
</dbReference>
<sequence length="204" mass="23584">MSVDGISQWWWRQRSRYRRLVFLRRVTGCDADLSLRLWLDSHPRLFGMLPTLFQLLLVPMGLLSLSQVCLQFPVVGHYTGLLLFPLLIVGLWWLAPRQLLSLWRLLLASLSAALLLFLLDYGLARMLEPQRLMAASEPDNCHTLRPLRGHGEPRRVCEIRIRIDGHEHLLSATGTGYWMDKEVPVALHRGWLGDYPRLIVEDGR</sequence>
<evidence type="ECO:0000313" key="3">
    <source>
        <dbReference type="Proteomes" id="UP000244064"/>
    </source>
</evidence>
<gene>
    <name evidence="2" type="ORF">DBO85_06920</name>
</gene>
<dbReference type="AlphaFoldDB" id="A0A2T5PB49"/>
<keyword evidence="1" id="KW-0472">Membrane</keyword>
<keyword evidence="3" id="KW-1185">Reference proteome</keyword>
<reference evidence="2 3" key="1">
    <citation type="submission" date="2018-04" db="EMBL/GenBank/DDBJ databases">
        <title>Pseudomonas sp. nov., isolated from mangrove soil.</title>
        <authorList>
            <person name="Chen C."/>
        </authorList>
    </citation>
    <scope>NUCLEOTIDE SEQUENCE [LARGE SCALE GENOMIC DNA]</scope>
    <source>
        <strain evidence="2 3">TC-11</strain>
    </source>
</reference>
<evidence type="ECO:0000313" key="2">
    <source>
        <dbReference type="EMBL" id="PTU74988.1"/>
    </source>
</evidence>
<accession>A0A2T5PB49</accession>